<organism evidence="1">
    <name type="scientific">Octopus bimaculoides</name>
    <name type="common">California two-spotted octopus</name>
    <dbReference type="NCBI Taxonomy" id="37653"/>
    <lineage>
        <taxon>Eukaryota</taxon>
        <taxon>Metazoa</taxon>
        <taxon>Spiralia</taxon>
        <taxon>Lophotrochozoa</taxon>
        <taxon>Mollusca</taxon>
        <taxon>Cephalopoda</taxon>
        <taxon>Coleoidea</taxon>
        <taxon>Octopodiformes</taxon>
        <taxon>Octopoda</taxon>
        <taxon>Incirrata</taxon>
        <taxon>Octopodidae</taxon>
        <taxon>Octopus</taxon>
    </lineage>
</organism>
<evidence type="ECO:0000313" key="1">
    <source>
        <dbReference type="EMBL" id="KOF67059.1"/>
    </source>
</evidence>
<protein>
    <submittedName>
        <fullName evidence="1">Uncharacterized protein</fullName>
    </submittedName>
</protein>
<dbReference type="AlphaFoldDB" id="A0A0L8FQU7"/>
<dbReference type="EMBL" id="KQ427456">
    <property type="protein sequence ID" value="KOF67059.1"/>
    <property type="molecule type" value="Genomic_DNA"/>
</dbReference>
<sequence>MTYHFYSNVLERRPFSVLFFFLSNFKYGILSLLHITYGCTTAIEPCVQATNIKLPISFEI</sequence>
<accession>A0A0L8FQU7</accession>
<name>A0A0L8FQU7_OCTBM</name>
<reference evidence="1" key="1">
    <citation type="submission" date="2015-07" db="EMBL/GenBank/DDBJ databases">
        <title>MeaNS - Measles Nucleotide Surveillance Program.</title>
        <authorList>
            <person name="Tran T."/>
            <person name="Druce J."/>
        </authorList>
    </citation>
    <scope>NUCLEOTIDE SEQUENCE</scope>
    <source>
        <strain evidence="1">UCB-OBI-ISO-001</strain>
        <tissue evidence="1">Gonad</tissue>
    </source>
</reference>
<proteinExistence type="predicted"/>
<gene>
    <name evidence="1" type="ORF">OCBIM_22010597mg</name>
</gene>